<keyword evidence="1" id="KW-0812">Transmembrane</keyword>
<keyword evidence="1" id="KW-0472">Membrane</keyword>
<proteinExistence type="predicted"/>
<evidence type="ECO:0000313" key="3">
    <source>
        <dbReference type="Proteomes" id="UP000886724"/>
    </source>
</evidence>
<name>A0A9D1XKR6_9FIRM</name>
<accession>A0A9D1XKR6</accession>
<feature type="transmembrane region" description="Helical" evidence="1">
    <location>
        <begin position="6"/>
        <end position="23"/>
    </location>
</feature>
<evidence type="ECO:0000313" key="2">
    <source>
        <dbReference type="EMBL" id="HIX80986.1"/>
    </source>
</evidence>
<protein>
    <submittedName>
        <fullName evidence="2">Uncharacterized protein</fullName>
    </submittedName>
</protein>
<reference evidence="2" key="1">
    <citation type="journal article" date="2021" name="PeerJ">
        <title>Extensive microbial diversity within the chicken gut microbiome revealed by metagenomics and culture.</title>
        <authorList>
            <person name="Gilroy R."/>
            <person name="Ravi A."/>
            <person name="Getino M."/>
            <person name="Pursley I."/>
            <person name="Horton D.L."/>
            <person name="Alikhan N.F."/>
            <person name="Baker D."/>
            <person name="Gharbi K."/>
            <person name="Hall N."/>
            <person name="Watson M."/>
            <person name="Adriaenssens E.M."/>
            <person name="Foster-Nyarko E."/>
            <person name="Jarju S."/>
            <person name="Secka A."/>
            <person name="Antonio M."/>
            <person name="Oren A."/>
            <person name="Chaudhuri R.R."/>
            <person name="La Ragione R."/>
            <person name="Hildebrand F."/>
            <person name="Pallen M.J."/>
        </authorList>
    </citation>
    <scope>NUCLEOTIDE SEQUENCE</scope>
    <source>
        <strain evidence="2">ChiGjej1B1-14440</strain>
    </source>
</reference>
<dbReference type="Proteomes" id="UP000886724">
    <property type="component" value="Unassembled WGS sequence"/>
</dbReference>
<reference evidence="2" key="2">
    <citation type="submission" date="2021-04" db="EMBL/GenBank/DDBJ databases">
        <authorList>
            <person name="Gilroy R."/>
        </authorList>
    </citation>
    <scope>NUCLEOTIDE SEQUENCE</scope>
    <source>
        <strain evidence="2">ChiGjej1B1-14440</strain>
    </source>
</reference>
<sequence length="109" mass="12992">MGINLIIGIVIVVVLLIILIIFLRKRSHRPKYYVLLVSFDDGYYVDLSNDERFKKMARFEKDKDGFIAETNLNEVQLKKEIGHILEIDLAKIHVIVKRWWLNRNYDDFI</sequence>
<organism evidence="2 3">
    <name type="scientific">Candidatus Erysipelatoclostridium merdavium</name>
    <dbReference type="NCBI Taxonomy" id="2838566"/>
    <lineage>
        <taxon>Bacteria</taxon>
        <taxon>Bacillati</taxon>
        <taxon>Bacillota</taxon>
        <taxon>Erysipelotrichia</taxon>
        <taxon>Erysipelotrichales</taxon>
        <taxon>Erysipelotrichales incertae sedis</taxon>
    </lineage>
</organism>
<dbReference type="EMBL" id="DXET01000081">
    <property type="protein sequence ID" value="HIX80986.1"/>
    <property type="molecule type" value="Genomic_DNA"/>
</dbReference>
<comment type="caution">
    <text evidence="2">The sequence shown here is derived from an EMBL/GenBank/DDBJ whole genome shotgun (WGS) entry which is preliminary data.</text>
</comment>
<dbReference type="AlphaFoldDB" id="A0A9D1XKR6"/>
<evidence type="ECO:0000256" key="1">
    <source>
        <dbReference type="SAM" id="Phobius"/>
    </source>
</evidence>
<gene>
    <name evidence="2" type="ORF">H9980_03300</name>
</gene>
<keyword evidence="1" id="KW-1133">Transmembrane helix</keyword>